<keyword evidence="5" id="KW-0653">Protein transport</keyword>
<comment type="similarity">
    <text evidence="5">Belongs to the TatC family.</text>
</comment>
<dbReference type="InterPro" id="IPR019820">
    <property type="entry name" value="Sec-indep_translocase_CS"/>
</dbReference>
<protein>
    <recommendedName>
        <fullName evidence="5">Sec-independent protein translocase protein TatC</fullName>
    </recommendedName>
</protein>
<feature type="transmembrane region" description="Helical" evidence="5">
    <location>
        <begin position="20"/>
        <end position="45"/>
    </location>
</feature>
<dbReference type="GO" id="GO:0065002">
    <property type="term" value="P:intracellular protein transmembrane transport"/>
    <property type="evidence" value="ECO:0007669"/>
    <property type="project" value="TreeGrafter"/>
</dbReference>
<comment type="caution">
    <text evidence="5">Lacks conserved residue(s) required for the propagation of feature annotation.</text>
</comment>
<sequence>MDPKELPIIEHIEELRKRLIICAVFFVIALIAGFYVAEPIIKFIQHDNEELEALTLNAFKVSDPLTVYLEVSFFVALILTSPVILYQLWAFIAPGLYESERKATLKYIPYSFVLFLVGLLFSYFILFPNVMNFMMNLSERLDIQQTIGINEYFSFLFKLVIPFGFLFQLPVITLFLSRLGVLNPNLMSKFRKYSYFVLFVIAVLISPPDLISYILMSIPLFVLYEISIAIAKIGYKKYLKAEEQRMQEEKEAEQRQQVEAALAEQRRLIEQMKEQN</sequence>
<dbReference type="NCBIfam" id="TIGR00945">
    <property type="entry name" value="tatC"/>
    <property type="match status" value="1"/>
</dbReference>
<gene>
    <name evidence="5" type="primary">tatC</name>
    <name evidence="7" type="ORF">HNR36_001565</name>
</gene>
<dbReference type="GO" id="GO:0043953">
    <property type="term" value="P:protein transport by the Tat complex"/>
    <property type="evidence" value="ECO:0007669"/>
    <property type="project" value="UniProtKB-UniRule"/>
</dbReference>
<feature type="coiled-coil region" evidence="6">
    <location>
        <begin position="236"/>
        <end position="275"/>
    </location>
</feature>
<evidence type="ECO:0000256" key="4">
    <source>
        <dbReference type="ARBA" id="ARBA00023136"/>
    </source>
</evidence>
<dbReference type="GO" id="GO:0033281">
    <property type="term" value="C:TAT protein transport complex"/>
    <property type="evidence" value="ECO:0007669"/>
    <property type="project" value="UniProtKB-UniRule"/>
</dbReference>
<feature type="transmembrane region" description="Helical" evidence="5">
    <location>
        <begin position="159"/>
        <end position="181"/>
    </location>
</feature>
<reference evidence="7 8" key="1">
    <citation type="submission" date="2020-08" db="EMBL/GenBank/DDBJ databases">
        <title>Genomic Encyclopedia of Type Strains, Phase IV (KMG-IV): sequencing the most valuable type-strain genomes for metagenomic binning, comparative biology and taxonomic classification.</title>
        <authorList>
            <person name="Goeker M."/>
        </authorList>
    </citation>
    <scope>NUCLEOTIDE SEQUENCE [LARGE SCALE GENOMIC DNA]</scope>
    <source>
        <strain evidence="7 8">DSM 10633</strain>
    </source>
</reference>
<dbReference type="Proteomes" id="UP000557217">
    <property type="component" value="Unassembled WGS sequence"/>
</dbReference>
<feature type="transmembrane region" description="Helical" evidence="5">
    <location>
        <begin position="193"/>
        <end position="208"/>
    </location>
</feature>
<evidence type="ECO:0000256" key="6">
    <source>
        <dbReference type="SAM" id="Coils"/>
    </source>
</evidence>
<dbReference type="Pfam" id="PF00902">
    <property type="entry name" value="TatC"/>
    <property type="match status" value="1"/>
</dbReference>
<evidence type="ECO:0000256" key="2">
    <source>
        <dbReference type="ARBA" id="ARBA00022692"/>
    </source>
</evidence>
<comment type="subcellular location">
    <subcellularLocation>
        <location evidence="5">Cell membrane</location>
        <topology evidence="5">Multi-pass membrane protein</topology>
    </subcellularLocation>
    <subcellularLocation>
        <location evidence="1">Membrane</location>
        <topology evidence="1">Multi-pass membrane protein</topology>
    </subcellularLocation>
</comment>
<keyword evidence="5" id="KW-1003">Cell membrane</keyword>
<name>A0A840PTG7_URETH</name>
<keyword evidence="5" id="KW-0811">Translocation</keyword>
<evidence type="ECO:0000256" key="5">
    <source>
        <dbReference type="HAMAP-Rule" id="MF_00902"/>
    </source>
</evidence>
<keyword evidence="6" id="KW-0175">Coiled coil</keyword>
<keyword evidence="8" id="KW-1185">Reference proteome</keyword>
<dbReference type="HAMAP" id="MF_00902">
    <property type="entry name" value="TatC"/>
    <property type="match status" value="1"/>
</dbReference>
<comment type="function">
    <text evidence="5">Part of the twin-arginine translocation (Tat) system that transports large folded proteins containing a characteristic twin-arginine motif in their signal peptide across membranes.</text>
</comment>
<dbReference type="RefSeq" id="WP_016839632.1">
    <property type="nucleotide sequence ID" value="NZ_JAAXPW010000017.1"/>
</dbReference>
<dbReference type="PANTHER" id="PTHR30371:SF0">
    <property type="entry name" value="SEC-INDEPENDENT PROTEIN TRANSLOCASE PROTEIN TATC, CHLOROPLASTIC-RELATED"/>
    <property type="match status" value="1"/>
</dbReference>
<accession>A0A840PTG7</accession>
<dbReference type="EMBL" id="JACHGZ010000016">
    <property type="protein sequence ID" value="MBB5149177.1"/>
    <property type="molecule type" value="Genomic_DNA"/>
</dbReference>
<feature type="transmembrane region" description="Helical" evidence="5">
    <location>
        <begin position="65"/>
        <end position="86"/>
    </location>
</feature>
<evidence type="ECO:0000256" key="1">
    <source>
        <dbReference type="ARBA" id="ARBA00004141"/>
    </source>
</evidence>
<dbReference type="InterPro" id="IPR002033">
    <property type="entry name" value="TatC"/>
</dbReference>
<evidence type="ECO:0000313" key="7">
    <source>
        <dbReference type="EMBL" id="MBB5149177.1"/>
    </source>
</evidence>
<dbReference type="PRINTS" id="PR01840">
    <property type="entry name" value="TATCFAMILY"/>
</dbReference>
<feature type="transmembrane region" description="Helical" evidence="5">
    <location>
        <begin position="107"/>
        <end position="127"/>
    </location>
</feature>
<dbReference type="AlphaFoldDB" id="A0A840PTG7"/>
<proteinExistence type="inferred from homology"/>
<evidence type="ECO:0000313" key="8">
    <source>
        <dbReference type="Proteomes" id="UP000557217"/>
    </source>
</evidence>
<comment type="subunit">
    <text evidence="5">Forms a complex with TatA.</text>
</comment>
<dbReference type="GO" id="GO:0009977">
    <property type="term" value="F:proton motive force dependent protein transmembrane transporter activity"/>
    <property type="evidence" value="ECO:0007669"/>
    <property type="project" value="TreeGrafter"/>
</dbReference>
<dbReference type="PROSITE" id="PS01218">
    <property type="entry name" value="TATC"/>
    <property type="match status" value="1"/>
</dbReference>
<keyword evidence="5" id="KW-0813">Transport</keyword>
<comment type="caution">
    <text evidence="7">The sequence shown here is derived from an EMBL/GenBank/DDBJ whole genome shotgun (WGS) entry which is preliminary data.</text>
</comment>
<dbReference type="PANTHER" id="PTHR30371">
    <property type="entry name" value="SEC-INDEPENDENT PROTEIN TRANSLOCASE PROTEIN TATC"/>
    <property type="match status" value="1"/>
</dbReference>
<organism evidence="7 8">
    <name type="scientific">Ureibacillus thermosphaericus</name>
    <dbReference type="NCBI Taxonomy" id="51173"/>
    <lineage>
        <taxon>Bacteria</taxon>
        <taxon>Bacillati</taxon>
        <taxon>Bacillota</taxon>
        <taxon>Bacilli</taxon>
        <taxon>Bacillales</taxon>
        <taxon>Caryophanaceae</taxon>
        <taxon>Ureibacillus</taxon>
    </lineage>
</organism>
<keyword evidence="4 5" id="KW-0472">Membrane</keyword>
<keyword evidence="3 5" id="KW-1133">Transmembrane helix</keyword>
<keyword evidence="2 5" id="KW-0812">Transmembrane</keyword>
<evidence type="ECO:0000256" key="3">
    <source>
        <dbReference type="ARBA" id="ARBA00022989"/>
    </source>
</evidence>